<reference evidence="5 6" key="1">
    <citation type="submission" date="2018-06" db="EMBL/GenBank/DDBJ databases">
        <title>Draft Genome Sequence of a Novel Marine Bacterium Related to the Verrucomicrobia.</title>
        <authorList>
            <person name="Vosseberg J."/>
            <person name="Martijn J."/>
            <person name="Ettema T.J.G."/>
        </authorList>
    </citation>
    <scope>NUCLEOTIDE SEQUENCE [LARGE SCALE GENOMIC DNA]</scope>
    <source>
        <strain evidence="5">TARA_B100001123</strain>
    </source>
</reference>
<dbReference type="GO" id="GO:1990904">
    <property type="term" value="C:ribonucleoprotein complex"/>
    <property type="evidence" value="ECO:0007669"/>
    <property type="project" value="UniProtKB-KW"/>
</dbReference>
<evidence type="ECO:0000256" key="2">
    <source>
        <dbReference type="ARBA" id="ARBA00022980"/>
    </source>
</evidence>
<evidence type="ECO:0000256" key="4">
    <source>
        <dbReference type="HAMAP-Rule" id="MF_01369"/>
    </source>
</evidence>
<dbReference type="Proteomes" id="UP000247465">
    <property type="component" value="Chromosome"/>
</dbReference>
<dbReference type="SUPFAM" id="SSF54189">
    <property type="entry name" value="Ribosomal proteins S24e, L23 and L15e"/>
    <property type="match status" value="1"/>
</dbReference>
<proteinExistence type="inferred from homology"/>
<accession>A0A2Z4AP05</accession>
<evidence type="ECO:0000256" key="3">
    <source>
        <dbReference type="ARBA" id="ARBA00023274"/>
    </source>
</evidence>
<dbReference type="EMBL" id="CP029803">
    <property type="protein sequence ID" value="AWT59362.1"/>
    <property type="molecule type" value="Genomic_DNA"/>
</dbReference>
<dbReference type="KEGG" id="mtar:DF168_00549"/>
<evidence type="ECO:0000313" key="6">
    <source>
        <dbReference type="Proteomes" id="UP000247465"/>
    </source>
</evidence>
<evidence type="ECO:0000313" key="5">
    <source>
        <dbReference type="EMBL" id="AWT59362.1"/>
    </source>
</evidence>
<comment type="subunit">
    <text evidence="4">Part of the 50S ribosomal subunit. Contacts protein L29, and trigger factor when it is bound to the ribosome.</text>
</comment>
<keyword evidence="2 4" id="KW-0689">Ribosomal protein</keyword>
<dbReference type="InterPro" id="IPR012677">
    <property type="entry name" value="Nucleotide-bd_a/b_plait_sf"/>
</dbReference>
<dbReference type="GO" id="GO:0006412">
    <property type="term" value="P:translation"/>
    <property type="evidence" value="ECO:0007669"/>
    <property type="project" value="UniProtKB-UniRule"/>
</dbReference>
<organism evidence="5 6">
    <name type="scientific">Candidatus Moanibacter tarae</name>
    <dbReference type="NCBI Taxonomy" id="2200854"/>
    <lineage>
        <taxon>Bacteria</taxon>
        <taxon>Pseudomonadati</taxon>
        <taxon>Verrucomicrobiota</taxon>
        <taxon>Opitutia</taxon>
        <taxon>Puniceicoccales</taxon>
        <taxon>Puniceicoccales incertae sedis</taxon>
        <taxon>Candidatus Moanibacter</taxon>
    </lineage>
</organism>
<evidence type="ECO:0000256" key="1">
    <source>
        <dbReference type="ARBA" id="ARBA00006700"/>
    </source>
</evidence>
<comment type="function">
    <text evidence="4">One of the early assembly proteins it binds 23S rRNA. One of the proteins that surrounds the polypeptide exit tunnel on the outside of the ribosome. Forms the main docking site for trigger factor binding to the ribosome.</text>
</comment>
<name>A0A2Z4AP05_9BACT</name>
<dbReference type="AlphaFoldDB" id="A0A2Z4AP05"/>
<keyword evidence="4" id="KW-0694">RNA-binding</keyword>
<keyword evidence="4" id="KW-0699">rRNA-binding</keyword>
<protein>
    <recommendedName>
        <fullName evidence="4">Large ribosomal subunit protein uL23</fullName>
    </recommendedName>
</protein>
<dbReference type="GO" id="GO:0019843">
    <property type="term" value="F:rRNA binding"/>
    <property type="evidence" value="ECO:0007669"/>
    <property type="project" value="UniProtKB-UniRule"/>
</dbReference>
<keyword evidence="3 4" id="KW-0687">Ribonucleoprotein</keyword>
<gene>
    <name evidence="4 5" type="primary">rplW</name>
    <name evidence="5" type="ORF">DF168_00549</name>
</gene>
<dbReference type="InterPro" id="IPR013025">
    <property type="entry name" value="Ribosomal_uL23-like"/>
</dbReference>
<dbReference type="GO" id="GO:0005840">
    <property type="term" value="C:ribosome"/>
    <property type="evidence" value="ECO:0007669"/>
    <property type="project" value="UniProtKB-KW"/>
</dbReference>
<dbReference type="Gene3D" id="3.30.70.330">
    <property type="match status" value="1"/>
</dbReference>
<sequence>MQADRVLEEIIISEKATALSSNVNKYTFRIHPSANRISVAQAVESGFDVTVTGVNILNVKRKVKRDRTRRGQFGYRSGFKKAVVSLKEGDQIELV</sequence>
<comment type="similarity">
    <text evidence="1 4">Belongs to the universal ribosomal protein uL23 family.</text>
</comment>
<dbReference type="NCBIfam" id="NF004363">
    <property type="entry name" value="PRK05738.2-4"/>
    <property type="match status" value="1"/>
</dbReference>
<dbReference type="Pfam" id="PF00276">
    <property type="entry name" value="Ribosomal_L23"/>
    <property type="match status" value="1"/>
</dbReference>
<dbReference type="InterPro" id="IPR012678">
    <property type="entry name" value="Ribosomal_uL23/eL15/eS24_sf"/>
</dbReference>
<dbReference type="HAMAP" id="MF_01369_B">
    <property type="entry name" value="Ribosomal_uL23_B"/>
    <property type="match status" value="1"/>
</dbReference>
<dbReference type="GO" id="GO:0003735">
    <property type="term" value="F:structural constituent of ribosome"/>
    <property type="evidence" value="ECO:0007669"/>
    <property type="project" value="InterPro"/>
</dbReference>